<name>A0A8H9G1A8_9SPHI</name>
<dbReference type="PANTHER" id="PTHR47199:SF2">
    <property type="entry name" value="PHOTOSYSTEM II STABILITY_ASSEMBLY FACTOR HCF136, CHLOROPLASTIC"/>
    <property type="match status" value="1"/>
</dbReference>
<dbReference type="InterPro" id="IPR015943">
    <property type="entry name" value="WD40/YVTN_repeat-like_dom_sf"/>
</dbReference>
<evidence type="ECO:0000256" key="3">
    <source>
        <dbReference type="SAM" id="SignalP"/>
    </source>
</evidence>
<sequence length="335" mass="36585">MKNLLLFLAICGLTTQMQAQEFTPLSTENKSSFRGLETYKNNVVWVSGSNGMVGRSTDQGKTWTWVSPKGYEKFDFRDIEVFSAKEAVIVSAGAPAIVLHTKNAGKTWTEVYKNENPEIFLDGMDFQGKTGYILGDPIGGQFQLLKSTNKGKSWKDVTNAIHLFAEPGEAAFAASGTSLQVINNWLYIGTGGSYSSLMKRSEKESKLDVQDVPIWSGSASTGIFSIDFLTERIGVVVGGNYTEDQNNSNNILLTFNGGLSWEKPEIPVFGYRSCVKYINAQTLIATGTSGTDISKDAGKTWQNISKESFNVIALSDNKKIIFLAGSQGNIVSLQL</sequence>
<evidence type="ECO:0000259" key="4">
    <source>
        <dbReference type="Pfam" id="PF14870"/>
    </source>
</evidence>
<feature type="chain" id="PRO_5034712902" evidence="3">
    <location>
        <begin position="20"/>
        <end position="335"/>
    </location>
</feature>
<dbReference type="Proteomes" id="UP000614460">
    <property type="component" value="Unassembled WGS sequence"/>
</dbReference>
<feature type="domain" description="Photosynthesis system II assembly factor Ycf48/Hcf136-like" evidence="4">
    <location>
        <begin position="28"/>
        <end position="112"/>
    </location>
</feature>
<keyword evidence="1" id="KW-0602">Photosynthesis</keyword>
<protein>
    <submittedName>
        <fullName evidence="5">Oxidoreductase</fullName>
    </submittedName>
</protein>
<organism evidence="5 6">
    <name type="scientific">Sphingobacterium cellulitidis</name>
    <dbReference type="NCBI Taxonomy" id="1768011"/>
    <lineage>
        <taxon>Bacteria</taxon>
        <taxon>Pseudomonadati</taxon>
        <taxon>Bacteroidota</taxon>
        <taxon>Sphingobacteriia</taxon>
        <taxon>Sphingobacteriales</taxon>
        <taxon>Sphingobacteriaceae</taxon>
        <taxon>Sphingobacterium</taxon>
    </lineage>
</organism>
<dbReference type="AlphaFoldDB" id="A0A8H9G1A8"/>
<dbReference type="Gene3D" id="2.130.10.10">
    <property type="entry name" value="YVTN repeat-like/Quinoprotein amine dehydrogenase"/>
    <property type="match status" value="2"/>
</dbReference>
<evidence type="ECO:0000256" key="1">
    <source>
        <dbReference type="ARBA" id="ARBA00022531"/>
    </source>
</evidence>
<gene>
    <name evidence="5" type="ORF">GCM10011516_32020</name>
</gene>
<dbReference type="RefSeq" id="WP_182499623.1">
    <property type="nucleotide sequence ID" value="NZ_BMKM01000012.1"/>
</dbReference>
<keyword evidence="3" id="KW-0732">Signal</keyword>
<dbReference type="PANTHER" id="PTHR47199">
    <property type="entry name" value="PHOTOSYSTEM II STABILITY/ASSEMBLY FACTOR HCF136, CHLOROPLASTIC"/>
    <property type="match status" value="1"/>
</dbReference>
<comment type="caution">
    <text evidence="5">The sequence shown here is derived from an EMBL/GenBank/DDBJ whole genome shotgun (WGS) entry which is preliminary data.</text>
</comment>
<feature type="signal peptide" evidence="3">
    <location>
        <begin position="1"/>
        <end position="19"/>
    </location>
</feature>
<dbReference type="Pfam" id="PF14870">
    <property type="entry name" value="PSII_BNR"/>
    <property type="match status" value="1"/>
</dbReference>
<dbReference type="SUPFAM" id="SSF110296">
    <property type="entry name" value="Oligoxyloglucan reducing end-specific cellobiohydrolase"/>
    <property type="match status" value="1"/>
</dbReference>
<proteinExistence type="predicted"/>
<evidence type="ECO:0000313" key="5">
    <source>
        <dbReference type="EMBL" id="GGE31902.1"/>
    </source>
</evidence>
<accession>A0A8H9G1A8</accession>
<dbReference type="CDD" id="cd15482">
    <property type="entry name" value="Sialidase_non-viral"/>
    <property type="match status" value="1"/>
</dbReference>
<dbReference type="GO" id="GO:0009523">
    <property type="term" value="C:photosystem II"/>
    <property type="evidence" value="ECO:0007669"/>
    <property type="project" value="UniProtKB-KW"/>
</dbReference>
<keyword evidence="6" id="KW-1185">Reference proteome</keyword>
<dbReference type="InterPro" id="IPR028203">
    <property type="entry name" value="PSII_CF48-like_dom"/>
</dbReference>
<reference evidence="5" key="1">
    <citation type="journal article" date="2014" name="Int. J. Syst. Evol. Microbiol.">
        <title>Complete genome sequence of Corynebacterium casei LMG S-19264T (=DSM 44701T), isolated from a smear-ripened cheese.</title>
        <authorList>
            <consortium name="US DOE Joint Genome Institute (JGI-PGF)"/>
            <person name="Walter F."/>
            <person name="Albersmeier A."/>
            <person name="Kalinowski J."/>
            <person name="Ruckert C."/>
        </authorList>
    </citation>
    <scope>NUCLEOTIDE SEQUENCE</scope>
    <source>
        <strain evidence="5">CGMCC 1.15966</strain>
    </source>
</reference>
<evidence type="ECO:0000313" key="6">
    <source>
        <dbReference type="Proteomes" id="UP000614460"/>
    </source>
</evidence>
<dbReference type="GO" id="GO:0015979">
    <property type="term" value="P:photosynthesis"/>
    <property type="evidence" value="ECO:0007669"/>
    <property type="project" value="UniProtKB-KW"/>
</dbReference>
<evidence type="ECO:0000256" key="2">
    <source>
        <dbReference type="ARBA" id="ARBA00023276"/>
    </source>
</evidence>
<dbReference type="EMBL" id="BMKM01000012">
    <property type="protein sequence ID" value="GGE31902.1"/>
    <property type="molecule type" value="Genomic_DNA"/>
</dbReference>
<keyword evidence="2" id="KW-0604">Photosystem II</keyword>
<reference evidence="5" key="2">
    <citation type="submission" date="2020-09" db="EMBL/GenBank/DDBJ databases">
        <authorList>
            <person name="Sun Q."/>
            <person name="Zhou Y."/>
        </authorList>
    </citation>
    <scope>NUCLEOTIDE SEQUENCE</scope>
    <source>
        <strain evidence="5">CGMCC 1.15966</strain>
    </source>
</reference>